<keyword evidence="5" id="KW-0677">Repeat</keyword>
<dbReference type="PANTHER" id="PTHR11246">
    <property type="entry name" value="PRE-MRNA SPLICING FACTOR"/>
    <property type="match status" value="1"/>
</dbReference>
<keyword evidence="6" id="KW-0508">mRNA splicing</keyword>
<sequence>MASTAAGKQRIPKVAKVKNKAPAEVQITAEQLLREAKERELELLPPPPQQKITDEEELNDYKLRKRKTFEDNIRKNRTVISNWIKYAQWEESLKEIQRARSIYERALDVDYRNVTLWLKYAEMEMKNRQVNHARNIWDRAITTLPRVNQFWYKYTYMEEMLGNVAGARQVFERWMEWQPEEQSWHSYINFELRYKENWIKYARFEEKHSYFAHARKVFERAVEFFGEEHMNEHLYVAFAKFEENQKEANPHNYDAWFDYLRLVESDADPDVVREVYERAIANVPPIQEKRHWKRYIYLWINYALYEELEAKDPERTRQVYQACVELIPHKKFTFAKMWLLYAQFEIRQKNLQLARRALGTSIGKCPKNKLFKGYIELELQLREFDRCRKLYEKFLEFAPENCTSWIKFAELETILGDIDRARAIYELAIGQPRLDMPEVLWKSYIDFEIEQEEYENTRNLYRRLLQRTQHVKVWISFAQFELSAGKDDSLTRCRQVYEEANKTMRNCEEKEERLMLLESWRNFEEEFGTESNKERVEKLMPEKVKKRRKLQAEDGSDAGWEEYYDYIFPEDAANQPNLKLLAMAKLWKKQQDDNAERDSDKDVDESSP</sequence>
<dbReference type="InterPro" id="IPR003107">
    <property type="entry name" value="HAT"/>
</dbReference>
<evidence type="ECO:0000256" key="3">
    <source>
        <dbReference type="ARBA" id="ARBA00022664"/>
    </source>
</evidence>
<proteinExistence type="inferred from homology"/>
<feature type="region of interest" description="Disordered" evidence="10">
    <location>
        <begin position="589"/>
        <end position="608"/>
    </location>
</feature>
<evidence type="ECO:0000256" key="9">
    <source>
        <dbReference type="SAM" id="Coils"/>
    </source>
</evidence>
<dbReference type="SUPFAM" id="SSF48452">
    <property type="entry name" value="TPR-like"/>
    <property type="match status" value="2"/>
</dbReference>
<evidence type="ECO:0000256" key="2">
    <source>
        <dbReference type="ARBA" id="ARBA00008644"/>
    </source>
</evidence>
<feature type="coiled-coil region" evidence="9">
    <location>
        <begin position="447"/>
        <end position="517"/>
    </location>
</feature>
<evidence type="ECO:0000256" key="10">
    <source>
        <dbReference type="SAM" id="MobiDB-lite"/>
    </source>
</evidence>
<dbReference type="InterPro" id="IPR055433">
    <property type="entry name" value="HAT_Syf1-like_N"/>
</dbReference>
<evidence type="ECO:0000256" key="5">
    <source>
        <dbReference type="ARBA" id="ARBA00022737"/>
    </source>
</evidence>
<evidence type="ECO:0000259" key="12">
    <source>
        <dbReference type="Pfam" id="PF23233"/>
    </source>
</evidence>
<dbReference type="SMART" id="SM00386">
    <property type="entry name" value="HAT"/>
    <property type="match status" value="11"/>
</dbReference>
<keyword evidence="7" id="KW-0539">Nucleus</keyword>
<keyword evidence="14" id="KW-1185">Reference proteome</keyword>
<dbReference type="EMBL" id="JAIPUX010005289">
    <property type="protein sequence ID" value="KAH0618057.1"/>
    <property type="molecule type" value="Genomic_DNA"/>
</dbReference>
<dbReference type="Pfam" id="PF23231">
    <property type="entry name" value="HAT_Syf1_CNRKL1_C"/>
    <property type="match status" value="1"/>
</dbReference>
<evidence type="ECO:0000259" key="11">
    <source>
        <dbReference type="Pfam" id="PF23231"/>
    </source>
</evidence>
<feature type="domain" description="Pre-mRNA-splicing factor Syf1-like N-terminal HAT-repeats" evidence="12">
    <location>
        <begin position="68"/>
        <end position="192"/>
    </location>
</feature>
<keyword evidence="9" id="KW-0175">Coiled coil</keyword>
<comment type="subcellular location">
    <subcellularLocation>
        <location evidence="1">Nucleus</location>
    </subcellularLocation>
</comment>
<comment type="caution">
    <text evidence="13">The sequence shown here is derived from an EMBL/GenBank/DDBJ whole genome shotgun (WGS) entry which is preliminary data.</text>
</comment>
<name>A0ABQ7SL32_PHRPL</name>
<evidence type="ECO:0000256" key="7">
    <source>
        <dbReference type="ARBA" id="ARBA00023242"/>
    </source>
</evidence>
<comment type="similarity">
    <text evidence="2">Belongs to the crooked-neck family.</text>
</comment>
<keyword evidence="3" id="KW-0507">mRNA processing</keyword>
<protein>
    <recommendedName>
        <fullName evidence="15">Crooked neck-like protein 1</fullName>
    </recommendedName>
</protein>
<evidence type="ECO:0000256" key="8">
    <source>
        <dbReference type="ARBA" id="ARBA00037040"/>
    </source>
</evidence>
<evidence type="ECO:0008006" key="15">
    <source>
        <dbReference type="Google" id="ProtNLM"/>
    </source>
</evidence>
<comment type="function">
    <text evidence="8">Involved in pre-mRNA splicing and cell cycle progression. Required for the spliceosome assembly and initiation of the DNA replication.</text>
</comment>
<feature type="domain" description="Pre-mRNA-splicing factor Syf1/CRNKL1-like C-terminal HAT-repeats" evidence="11">
    <location>
        <begin position="275"/>
        <end position="462"/>
    </location>
</feature>
<evidence type="ECO:0000256" key="1">
    <source>
        <dbReference type="ARBA" id="ARBA00004123"/>
    </source>
</evidence>
<evidence type="ECO:0000313" key="13">
    <source>
        <dbReference type="EMBL" id="KAH0618057.1"/>
    </source>
</evidence>
<dbReference type="InterPro" id="IPR011990">
    <property type="entry name" value="TPR-like_helical_dom_sf"/>
</dbReference>
<gene>
    <name evidence="13" type="ORF">JD844_017024</name>
</gene>
<dbReference type="InterPro" id="IPR055430">
    <property type="entry name" value="HAT_Syf1_CNRKL1_C"/>
</dbReference>
<feature type="compositionally biased region" description="Basic and acidic residues" evidence="10">
    <location>
        <begin position="589"/>
        <end position="600"/>
    </location>
</feature>
<dbReference type="InterPro" id="IPR045075">
    <property type="entry name" value="Syf1-like"/>
</dbReference>
<evidence type="ECO:0000313" key="14">
    <source>
        <dbReference type="Proteomes" id="UP000826234"/>
    </source>
</evidence>
<dbReference type="Gene3D" id="1.25.40.10">
    <property type="entry name" value="Tetratricopeptide repeat domain"/>
    <property type="match status" value="4"/>
</dbReference>
<keyword evidence="4" id="KW-0747">Spliceosome</keyword>
<dbReference type="Pfam" id="PF23233">
    <property type="entry name" value="HAT_Syf1_CNRKL1_N"/>
    <property type="match status" value="1"/>
</dbReference>
<dbReference type="Proteomes" id="UP000826234">
    <property type="component" value="Unassembled WGS sequence"/>
</dbReference>
<evidence type="ECO:0000256" key="4">
    <source>
        <dbReference type="ARBA" id="ARBA00022728"/>
    </source>
</evidence>
<evidence type="ECO:0000256" key="6">
    <source>
        <dbReference type="ARBA" id="ARBA00023187"/>
    </source>
</evidence>
<accession>A0ABQ7SL32</accession>
<dbReference type="PANTHER" id="PTHR11246:SF3">
    <property type="entry name" value="CROOKED NECK-LIKE PROTEIN 1"/>
    <property type="match status" value="1"/>
</dbReference>
<organism evidence="13 14">
    <name type="scientific">Phrynosoma platyrhinos</name>
    <name type="common">Desert horned lizard</name>
    <dbReference type="NCBI Taxonomy" id="52577"/>
    <lineage>
        <taxon>Eukaryota</taxon>
        <taxon>Metazoa</taxon>
        <taxon>Chordata</taxon>
        <taxon>Craniata</taxon>
        <taxon>Vertebrata</taxon>
        <taxon>Euteleostomi</taxon>
        <taxon>Lepidosauria</taxon>
        <taxon>Squamata</taxon>
        <taxon>Bifurcata</taxon>
        <taxon>Unidentata</taxon>
        <taxon>Episquamata</taxon>
        <taxon>Toxicofera</taxon>
        <taxon>Iguania</taxon>
        <taxon>Phrynosomatidae</taxon>
        <taxon>Phrynosomatinae</taxon>
        <taxon>Phrynosoma</taxon>
    </lineage>
</organism>
<reference evidence="13 14" key="1">
    <citation type="journal article" date="2022" name="Gigascience">
        <title>A chromosome-level genome assembly and annotation of the desert horned lizard, Phrynosoma platyrhinos, provides insight into chromosomal rearrangements among reptiles.</title>
        <authorList>
            <person name="Koochekian N."/>
            <person name="Ascanio A."/>
            <person name="Farleigh K."/>
            <person name="Card D.C."/>
            <person name="Schield D.R."/>
            <person name="Castoe T.A."/>
            <person name="Jezkova T."/>
        </authorList>
    </citation>
    <scope>NUCLEOTIDE SEQUENCE [LARGE SCALE GENOMIC DNA]</scope>
    <source>
        <strain evidence="13">NK-2021</strain>
    </source>
</reference>